<reference evidence="1 2" key="1">
    <citation type="submission" date="2020-12" db="EMBL/GenBank/DDBJ databases">
        <title>Genomic characterization of four novel bacteriophages infecting Klebsiella pneumoniae.</title>
        <authorList>
            <person name="Estrada Bonilla B."/>
            <person name="Costa A.R."/>
            <person name="van Rossum T."/>
            <person name="Hagedoorn S."/>
            <person name="Wallinga H."/>
            <person name="Xiao M."/>
            <person name="Song W."/>
            <person name="Haas P.-J."/>
            <person name="Nobrega F.L."/>
            <person name="Brouns S.J.J."/>
        </authorList>
    </citation>
    <scope>NUCLEOTIDE SEQUENCE [LARGE SCALE GENOMIC DNA]</scope>
</reference>
<dbReference type="Proteomes" id="UP000596381">
    <property type="component" value="Segment"/>
</dbReference>
<keyword evidence="2" id="KW-1185">Reference proteome</keyword>
<sequence>MIKRRGIPARFRLAEELRRNRVNEHTGPMNLLSLMFREVRNDLNISSIFWNNRLTQYVKDPRNGVVQTSRGKSTERSNLNRELAKQEMTLHNFIRGMRVIRPINLKFILLLEHRDGTRTSHVDEVDEEDLYTHYHNEKYPTRYNVLHRLFKDIKHQVIKDEEDWSERVNRYVNDPLNGFVERNRQSTERSNLNRGIRNADMSIKVFTKALKVIDPLRIYLTLELTFPGDVITLHEVRMDGRYLVVSDDGEE</sequence>
<dbReference type="EMBL" id="MW394391">
    <property type="protein sequence ID" value="QQV92102.1"/>
    <property type="molecule type" value="Genomic_DNA"/>
</dbReference>
<organism evidence="1 2">
    <name type="scientific">Klebsiella phage vB_KpM_FBKp24</name>
    <dbReference type="NCBI Taxonomy" id="2801834"/>
    <lineage>
        <taxon>Viruses</taxon>
        <taxon>Duplodnaviria</taxon>
        <taxon>Heunggongvirae</taxon>
        <taxon>Uroviricota</taxon>
        <taxon>Caudoviricetes</taxon>
        <taxon>Chimalliviridae</taxon>
        <taxon>Maaswegvirus</taxon>
        <taxon>Maaswegvirus Kp24</taxon>
    </lineage>
</organism>
<name>A0A7U0GBE2_9CAUD</name>
<evidence type="ECO:0000313" key="1">
    <source>
        <dbReference type="EMBL" id="QQV92102.1"/>
    </source>
</evidence>
<gene>
    <name evidence="1" type="ORF">vBKpMFBKp24_335</name>
</gene>
<accession>A0A7U0GBE2</accession>
<protein>
    <submittedName>
        <fullName evidence="1">Uncharacterized protein</fullName>
    </submittedName>
</protein>
<proteinExistence type="predicted"/>
<evidence type="ECO:0000313" key="2">
    <source>
        <dbReference type="Proteomes" id="UP000596381"/>
    </source>
</evidence>